<name>A0A1T1NT46_9XANT</name>
<protein>
    <recommendedName>
        <fullName evidence="4">Lipoprotein</fullName>
    </recommendedName>
</protein>
<evidence type="ECO:0000313" key="2">
    <source>
        <dbReference type="EMBL" id="OOW66376.1"/>
    </source>
</evidence>
<feature type="signal peptide" evidence="1">
    <location>
        <begin position="1"/>
        <end position="25"/>
    </location>
</feature>
<reference evidence="2 3" key="1">
    <citation type="submission" date="2015-12" db="EMBL/GenBank/DDBJ databases">
        <authorList>
            <person name="Shamseldin A."/>
            <person name="Moawad H."/>
            <person name="Abd El-Rahim W.M."/>
            <person name="Sadowsky M.J."/>
        </authorList>
    </citation>
    <scope>NUCLEOTIDE SEQUENCE [LARGE SCALE GENOMIC DNA]</scope>
    <source>
        <strain evidence="2 3">LMG9050</strain>
    </source>
</reference>
<organism evidence="2 3">
    <name type="scientific">Xanthomonas axonopodis pv. melhusii</name>
    <dbReference type="NCBI Taxonomy" id="487834"/>
    <lineage>
        <taxon>Bacteria</taxon>
        <taxon>Pseudomonadati</taxon>
        <taxon>Pseudomonadota</taxon>
        <taxon>Gammaproteobacteria</taxon>
        <taxon>Lysobacterales</taxon>
        <taxon>Lysobacteraceae</taxon>
        <taxon>Xanthomonas</taxon>
    </lineage>
</organism>
<evidence type="ECO:0000313" key="3">
    <source>
        <dbReference type="Proteomes" id="UP000190559"/>
    </source>
</evidence>
<feature type="chain" id="PRO_5013340886" description="Lipoprotein" evidence="1">
    <location>
        <begin position="26"/>
        <end position="234"/>
    </location>
</feature>
<sequence>MIAMAHVRLISIGLGAALLSACATAPKPKAIVAEPIQPPLTVVASKDIYRKTTGLRVVHRSHTAKATSLKVMQGIFGAMSTGGNITAFKKEDLLGDPNEDLVDPSIKELPHALEEQLRSYALAHPAATPPAQFVIRPATWALIYTSLSDSQTTYQLHLSLDMEARAPDRDGQRQATVTQRCNPAPIELSLADWQAADYAKVKQVGADYIAQCSEEFARNFPTLFHETAVIAVSD</sequence>
<evidence type="ECO:0008006" key="4">
    <source>
        <dbReference type="Google" id="ProtNLM"/>
    </source>
</evidence>
<keyword evidence="1" id="KW-0732">Signal</keyword>
<proteinExistence type="predicted"/>
<gene>
    <name evidence="2" type="ORF">Xmlh_19595</name>
</gene>
<evidence type="ECO:0000256" key="1">
    <source>
        <dbReference type="SAM" id="SignalP"/>
    </source>
</evidence>
<dbReference type="AlphaFoldDB" id="A0A1T1NT46"/>
<dbReference type="Proteomes" id="UP000190559">
    <property type="component" value="Unassembled WGS sequence"/>
</dbReference>
<comment type="caution">
    <text evidence="2">The sequence shown here is derived from an EMBL/GenBank/DDBJ whole genome shotgun (WGS) entry which is preliminary data.</text>
</comment>
<accession>A0A1T1NT46</accession>
<dbReference type="EMBL" id="LOJW01000051">
    <property type="protein sequence ID" value="OOW66376.1"/>
    <property type="molecule type" value="Genomic_DNA"/>
</dbReference>